<evidence type="ECO:0000256" key="8">
    <source>
        <dbReference type="ARBA" id="ARBA00023272"/>
    </source>
</evidence>
<dbReference type="InterPro" id="IPR050279">
    <property type="entry name" value="Plant_def-hormone_signal"/>
</dbReference>
<protein>
    <submittedName>
        <fullName evidence="9">Abscisic acid receptor PYL8</fullName>
    </submittedName>
</protein>
<dbReference type="InterPro" id="IPR019587">
    <property type="entry name" value="Polyketide_cyclase/dehydratase"/>
</dbReference>
<proteinExistence type="inferred from homology"/>
<dbReference type="PANTHER" id="PTHR31213:SF4">
    <property type="entry name" value="ABSCISIC ACID RECEPTOR PYL8"/>
    <property type="match status" value="1"/>
</dbReference>
<evidence type="ECO:0000256" key="6">
    <source>
        <dbReference type="ARBA" id="ARBA00023170"/>
    </source>
</evidence>
<dbReference type="SUPFAM" id="SSF55961">
    <property type="entry name" value="Bet v1-like"/>
    <property type="match status" value="1"/>
</dbReference>
<dbReference type="InterPro" id="IPR023393">
    <property type="entry name" value="START-like_dom_sf"/>
</dbReference>
<dbReference type="GO" id="GO:0038023">
    <property type="term" value="F:signaling receptor activity"/>
    <property type="evidence" value="ECO:0007669"/>
    <property type="project" value="TreeGrafter"/>
</dbReference>
<comment type="similarity">
    <text evidence="3">Belongs to the PYR/PYL/RCAR abscisic acid intracellular receptor family.</text>
</comment>
<accession>A0A833R240</accession>
<name>A0A833R240_9POAL</name>
<evidence type="ECO:0000256" key="1">
    <source>
        <dbReference type="ARBA" id="ARBA00004123"/>
    </source>
</evidence>
<evidence type="ECO:0000256" key="3">
    <source>
        <dbReference type="ARBA" id="ARBA00008594"/>
    </source>
</evidence>
<dbReference type="PANTHER" id="PTHR31213">
    <property type="entry name" value="OS08G0374000 PROTEIN-RELATED"/>
    <property type="match status" value="1"/>
</dbReference>
<gene>
    <name evidence="9" type="ORF">FCM35_KLT05689</name>
</gene>
<evidence type="ECO:0000256" key="7">
    <source>
        <dbReference type="ARBA" id="ARBA00023242"/>
    </source>
</evidence>
<dbReference type="Proteomes" id="UP000623129">
    <property type="component" value="Unassembled WGS sequence"/>
</dbReference>
<keyword evidence="10" id="KW-1185">Reference proteome</keyword>
<dbReference type="GO" id="GO:0005737">
    <property type="term" value="C:cytoplasm"/>
    <property type="evidence" value="ECO:0007669"/>
    <property type="project" value="UniProtKB-SubCell"/>
</dbReference>
<keyword evidence="6 9" id="KW-0675">Receptor</keyword>
<dbReference type="Gene3D" id="3.30.530.20">
    <property type="match status" value="1"/>
</dbReference>
<dbReference type="Pfam" id="PF10604">
    <property type="entry name" value="Polyketide_cyc2"/>
    <property type="match status" value="1"/>
</dbReference>
<evidence type="ECO:0000313" key="9">
    <source>
        <dbReference type="EMBL" id="KAF3328611.1"/>
    </source>
</evidence>
<comment type="caution">
    <text evidence="9">The sequence shown here is derived from an EMBL/GenBank/DDBJ whole genome shotgun (WGS) entry which is preliminary data.</text>
</comment>
<reference evidence="9" key="1">
    <citation type="submission" date="2020-01" db="EMBL/GenBank/DDBJ databases">
        <title>Genome sequence of Kobresia littledalei, the first chromosome-level genome in the family Cyperaceae.</title>
        <authorList>
            <person name="Qu G."/>
        </authorList>
    </citation>
    <scope>NUCLEOTIDE SEQUENCE</scope>
    <source>
        <strain evidence="9">C.B.Clarke</strain>
        <tissue evidence="9">Leaf</tissue>
    </source>
</reference>
<dbReference type="GO" id="GO:0010427">
    <property type="term" value="F:abscisic acid binding"/>
    <property type="evidence" value="ECO:0007669"/>
    <property type="project" value="TreeGrafter"/>
</dbReference>
<sequence>MFFSAFPLSHGINELDWRHFQVWSLVRRFDEPQKYKPFVRRCVMREGGLEVGSVREIEVTSGLPATTSIEQLERLDDNEHILGIRKLGGNHRLKNYASVVTLHHDGIDGRPGTAVVESFVVDVPDGNTDDETRCFVEHLIKSNLRSLTNISERLAHQQQHQSQ</sequence>
<dbReference type="GO" id="GO:0009738">
    <property type="term" value="P:abscisic acid-activated signaling pathway"/>
    <property type="evidence" value="ECO:0007669"/>
    <property type="project" value="UniProtKB-KW"/>
</dbReference>
<keyword evidence="4" id="KW-0963">Cytoplasm</keyword>
<evidence type="ECO:0000256" key="4">
    <source>
        <dbReference type="ARBA" id="ARBA00022490"/>
    </source>
</evidence>
<comment type="subcellular location">
    <subcellularLocation>
        <location evidence="2">Cytoplasm</location>
    </subcellularLocation>
    <subcellularLocation>
        <location evidence="1">Nucleus</location>
    </subcellularLocation>
</comment>
<evidence type="ECO:0000256" key="2">
    <source>
        <dbReference type="ARBA" id="ARBA00004496"/>
    </source>
</evidence>
<dbReference type="OrthoDB" id="4436220at2759"/>
<evidence type="ECO:0000313" key="10">
    <source>
        <dbReference type="Proteomes" id="UP000623129"/>
    </source>
</evidence>
<evidence type="ECO:0000256" key="5">
    <source>
        <dbReference type="ARBA" id="ARBA00022682"/>
    </source>
</evidence>
<keyword evidence="5" id="KW-0938">Abscisic acid signaling pathway</keyword>
<keyword evidence="7" id="KW-0539">Nucleus</keyword>
<dbReference type="GO" id="GO:0005634">
    <property type="term" value="C:nucleus"/>
    <property type="evidence" value="ECO:0007669"/>
    <property type="project" value="UniProtKB-SubCell"/>
</dbReference>
<dbReference type="AlphaFoldDB" id="A0A833R240"/>
<dbReference type="EMBL" id="SWLB01000015">
    <property type="protein sequence ID" value="KAF3328611.1"/>
    <property type="molecule type" value="Genomic_DNA"/>
</dbReference>
<dbReference type="CDD" id="cd07821">
    <property type="entry name" value="PYR_PYL_RCAR_like"/>
    <property type="match status" value="1"/>
</dbReference>
<keyword evidence="8" id="KW-0650">Protein phosphatase inhibitor</keyword>
<dbReference type="GO" id="GO:0004864">
    <property type="term" value="F:protein phosphatase inhibitor activity"/>
    <property type="evidence" value="ECO:0007669"/>
    <property type="project" value="UniProtKB-KW"/>
</dbReference>
<organism evidence="9 10">
    <name type="scientific">Carex littledalei</name>
    <dbReference type="NCBI Taxonomy" id="544730"/>
    <lineage>
        <taxon>Eukaryota</taxon>
        <taxon>Viridiplantae</taxon>
        <taxon>Streptophyta</taxon>
        <taxon>Embryophyta</taxon>
        <taxon>Tracheophyta</taxon>
        <taxon>Spermatophyta</taxon>
        <taxon>Magnoliopsida</taxon>
        <taxon>Liliopsida</taxon>
        <taxon>Poales</taxon>
        <taxon>Cyperaceae</taxon>
        <taxon>Cyperoideae</taxon>
        <taxon>Cariceae</taxon>
        <taxon>Carex</taxon>
        <taxon>Carex subgen. Euthyceras</taxon>
    </lineage>
</organism>